<dbReference type="OrthoDB" id="8722217at2"/>
<dbReference type="InterPro" id="IPR037401">
    <property type="entry name" value="SnoaL-like"/>
</dbReference>
<dbReference type="Gene3D" id="3.10.450.50">
    <property type="match status" value="1"/>
</dbReference>
<name>A0A4R4TAQ8_9ACTN</name>
<evidence type="ECO:0000259" key="1">
    <source>
        <dbReference type="Pfam" id="PF12680"/>
    </source>
</evidence>
<dbReference type="AlphaFoldDB" id="A0A4R4TAQ8"/>
<dbReference type="EMBL" id="SMKI01000258">
    <property type="protein sequence ID" value="TDC72222.1"/>
    <property type="molecule type" value="Genomic_DNA"/>
</dbReference>
<gene>
    <name evidence="2" type="ORF">E1283_22340</name>
</gene>
<dbReference type="PANTHER" id="PTHR41252:SF1">
    <property type="entry name" value="BLR2505 PROTEIN"/>
    <property type="match status" value="1"/>
</dbReference>
<keyword evidence="3" id="KW-1185">Reference proteome</keyword>
<dbReference type="GO" id="GO:0016853">
    <property type="term" value="F:isomerase activity"/>
    <property type="evidence" value="ECO:0007669"/>
    <property type="project" value="UniProtKB-KW"/>
</dbReference>
<organism evidence="2 3">
    <name type="scientific">Streptomyces hainanensis</name>
    <dbReference type="NCBI Taxonomy" id="402648"/>
    <lineage>
        <taxon>Bacteria</taxon>
        <taxon>Bacillati</taxon>
        <taxon>Actinomycetota</taxon>
        <taxon>Actinomycetes</taxon>
        <taxon>Kitasatosporales</taxon>
        <taxon>Streptomycetaceae</taxon>
        <taxon>Streptomyces</taxon>
    </lineage>
</organism>
<evidence type="ECO:0000313" key="2">
    <source>
        <dbReference type="EMBL" id="TDC72222.1"/>
    </source>
</evidence>
<proteinExistence type="predicted"/>
<dbReference type="RefSeq" id="WP_132819907.1">
    <property type="nucleotide sequence ID" value="NZ_SMKI01000258.1"/>
</dbReference>
<accession>A0A4R4TAQ8</accession>
<keyword evidence="2" id="KW-0413">Isomerase</keyword>
<dbReference type="InterPro" id="IPR032710">
    <property type="entry name" value="NTF2-like_dom_sf"/>
</dbReference>
<feature type="domain" description="SnoaL-like" evidence="1">
    <location>
        <begin position="11"/>
        <end position="127"/>
    </location>
</feature>
<protein>
    <submittedName>
        <fullName evidence="2">Ketosteroid isomerase</fullName>
    </submittedName>
</protein>
<reference evidence="2 3" key="1">
    <citation type="submission" date="2019-03" db="EMBL/GenBank/DDBJ databases">
        <title>Draft genome sequences of novel Actinobacteria.</title>
        <authorList>
            <person name="Sahin N."/>
            <person name="Ay H."/>
            <person name="Saygin H."/>
        </authorList>
    </citation>
    <scope>NUCLEOTIDE SEQUENCE [LARGE SCALE GENOMIC DNA]</scope>
    <source>
        <strain evidence="2 3">DSM 41900</strain>
    </source>
</reference>
<dbReference type="Pfam" id="PF12680">
    <property type="entry name" value="SnoaL_2"/>
    <property type="match status" value="1"/>
</dbReference>
<sequence>MSTNKTTREAVRELLGRIGAGDPDGIAELFAEPVDWRVDWPAGEHGRAATPWIRARSTRADVAEHFRQIGGHHVPEAAGTVVERILVDGDDAVVTGEIRGTAKPTGRPYRSRFAIHLTVADGLVTRYHVYEDSLAVAQAFEV</sequence>
<dbReference type="Proteomes" id="UP000295345">
    <property type="component" value="Unassembled WGS sequence"/>
</dbReference>
<dbReference type="SUPFAM" id="SSF54427">
    <property type="entry name" value="NTF2-like"/>
    <property type="match status" value="1"/>
</dbReference>
<dbReference type="PANTHER" id="PTHR41252">
    <property type="entry name" value="BLR2505 PROTEIN"/>
    <property type="match status" value="1"/>
</dbReference>
<evidence type="ECO:0000313" key="3">
    <source>
        <dbReference type="Proteomes" id="UP000295345"/>
    </source>
</evidence>
<comment type="caution">
    <text evidence="2">The sequence shown here is derived from an EMBL/GenBank/DDBJ whole genome shotgun (WGS) entry which is preliminary data.</text>
</comment>